<dbReference type="InterPro" id="IPR051454">
    <property type="entry name" value="RNA/ubiquinone_mod_enzymes"/>
</dbReference>
<evidence type="ECO:0000313" key="3">
    <source>
        <dbReference type="Proteomes" id="UP000719500"/>
    </source>
</evidence>
<reference evidence="2 3" key="1">
    <citation type="journal article" date="2021" name="Sci. Rep.">
        <title>The distribution of antibiotic resistance genes in chicken gut microbiota commensals.</title>
        <authorList>
            <person name="Juricova H."/>
            <person name="Matiasovicova J."/>
            <person name="Kubasova T."/>
            <person name="Cejkova D."/>
            <person name="Rychlik I."/>
        </authorList>
    </citation>
    <scope>NUCLEOTIDE SEQUENCE [LARGE SCALE GENOMIC DNA]</scope>
    <source>
        <strain evidence="2 3">An411</strain>
    </source>
</reference>
<evidence type="ECO:0000259" key="1">
    <source>
        <dbReference type="Pfam" id="PF12392"/>
    </source>
</evidence>
<dbReference type="EMBL" id="JACSNX010000019">
    <property type="protein sequence ID" value="MBM6851953.1"/>
    <property type="molecule type" value="Genomic_DNA"/>
</dbReference>
<protein>
    <submittedName>
        <fullName evidence="2">U32 family peptidase</fullName>
    </submittedName>
</protein>
<name>A0ABS2FWY8_9FIRM</name>
<dbReference type="InterPro" id="IPR020988">
    <property type="entry name" value="Pept_U32_collagenase"/>
</dbReference>
<keyword evidence="3" id="KW-1185">Reference proteome</keyword>
<dbReference type="PANTHER" id="PTHR30217:SF10">
    <property type="entry name" value="23S RRNA 5-HYDROXYCYTIDINE C2501 SYNTHASE"/>
    <property type="match status" value="1"/>
</dbReference>
<organism evidence="2 3">
    <name type="scientific">Oscillibacter valericigenes</name>
    <dbReference type="NCBI Taxonomy" id="351091"/>
    <lineage>
        <taxon>Bacteria</taxon>
        <taxon>Bacillati</taxon>
        <taxon>Bacillota</taxon>
        <taxon>Clostridia</taxon>
        <taxon>Eubacteriales</taxon>
        <taxon>Oscillospiraceae</taxon>
        <taxon>Oscillibacter</taxon>
    </lineage>
</organism>
<dbReference type="PANTHER" id="PTHR30217">
    <property type="entry name" value="PEPTIDASE U32 FAMILY"/>
    <property type="match status" value="1"/>
</dbReference>
<dbReference type="InterPro" id="IPR001539">
    <property type="entry name" value="Peptidase_U32"/>
</dbReference>
<sequence>MRPELLSPAGSPEALRAAVQNGAGAVYLGWGAFNARRGAKNFSDQEFADALVYCHERGVRVFLTLNTLVTDRELPSALETARKAARLGVDSVLVQDWGLFDLLRRALPDLPLHASTQMSLFTSGGAREIAADGCERVVIARECSAEDTRTICENCPVEVEVFAHGALCMCYSGQCEMSALIGGRSGNRGRCAQPCRLPYGVNGPAKNTYPLSLKDSCLADRLGEMADMGVACVKLEGRMKRPEYVAVITRIYARLLEEGRGPTDAERAELERAFSRSGFTDGYWRGRHGAAMFGTRPENAPDPKDLFDEARRAYEKDNLRTVPVDLSCSVTAGAPCALTASDRDGHTVTVTGPVPEAARTRALDGLELEARLRKTGGTAYRCDNVVTLVDEGLSLPASAVNALRRDALTALTAARTAPPKRRELPAPLLPDIDCSAETPQFTLSVARLDQLSPALLNMARPARIYVPLEEVSRLETLPGEGPEWCAVLPRVWRERDEPALRSQLERARALGFTGVLIGNLGHLPLVRGMDFRLYGDYGLNVFNSRSLAYLKEKGLESACVSFELRFAQIRDLKKVLPAEAIVYGRLPLMITENCLVQNETGCRLDRQGACVPKDGPCCRPTVLKDRTGAAFPLLPAYGHRTEIQNSKPLYLADRPDYQRLGLSLARLRFTTETAEECVRIAQNYLDGAPAAGDFTRGLYERGVE</sequence>
<feature type="domain" description="Peptidase U32 collagenase" evidence="1">
    <location>
        <begin position="305"/>
        <end position="415"/>
    </location>
</feature>
<dbReference type="Pfam" id="PF12392">
    <property type="entry name" value="DUF3656"/>
    <property type="match status" value="1"/>
</dbReference>
<evidence type="ECO:0000313" key="2">
    <source>
        <dbReference type="EMBL" id="MBM6851953.1"/>
    </source>
</evidence>
<dbReference type="RefSeq" id="WP_204805041.1">
    <property type="nucleotide sequence ID" value="NZ_JACSNX010000019.1"/>
</dbReference>
<dbReference type="Proteomes" id="UP000719500">
    <property type="component" value="Unassembled WGS sequence"/>
</dbReference>
<dbReference type="PROSITE" id="PS01276">
    <property type="entry name" value="PEPTIDASE_U32"/>
    <property type="match status" value="1"/>
</dbReference>
<gene>
    <name evidence="2" type="ORF">H9X91_10950</name>
</gene>
<dbReference type="Pfam" id="PF01136">
    <property type="entry name" value="Peptidase_U32"/>
    <property type="match status" value="2"/>
</dbReference>
<proteinExistence type="predicted"/>
<comment type="caution">
    <text evidence="2">The sequence shown here is derived from an EMBL/GenBank/DDBJ whole genome shotgun (WGS) entry which is preliminary data.</text>
</comment>
<accession>A0ABS2FWY8</accession>